<protein>
    <submittedName>
        <fullName evidence="1">Uncharacterized protein</fullName>
    </submittedName>
</protein>
<organism evidence="1">
    <name type="scientific">uncultured Caudovirales phage</name>
    <dbReference type="NCBI Taxonomy" id="2100421"/>
    <lineage>
        <taxon>Viruses</taxon>
        <taxon>Duplodnaviria</taxon>
        <taxon>Heunggongvirae</taxon>
        <taxon>Uroviricota</taxon>
        <taxon>Caudoviricetes</taxon>
        <taxon>Peduoviridae</taxon>
        <taxon>Maltschvirus</taxon>
        <taxon>Maltschvirus maltsch</taxon>
    </lineage>
</organism>
<evidence type="ECO:0000313" key="1">
    <source>
        <dbReference type="EMBL" id="CAB4121831.1"/>
    </source>
</evidence>
<reference evidence="1" key="1">
    <citation type="submission" date="2020-04" db="EMBL/GenBank/DDBJ databases">
        <authorList>
            <person name="Chiriac C."/>
            <person name="Salcher M."/>
            <person name="Ghai R."/>
            <person name="Kavagutti S V."/>
        </authorList>
    </citation>
    <scope>NUCLEOTIDE SEQUENCE</scope>
</reference>
<sequence>MFNEFWKKYPRKIARKVAEKAFSKLPKDEQELALDTIDNHIQYWKLKETGTEFIPHPATWLNQGRYYDELEMTAKKAVKPALPWYSTEQLTFDKARELGMTARPGEDMGQFRSRIAQKVAEQT</sequence>
<dbReference type="EMBL" id="LR796156">
    <property type="protein sequence ID" value="CAB4121831.1"/>
    <property type="molecule type" value="Genomic_DNA"/>
</dbReference>
<gene>
    <name evidence="1" type="ORF">UFOVP20_13</name>
</gene>
<proteinExistence type="predicted"/>
<name>A0A6J5KJN3_9CAUD</name>
<accession>A0A6J5KJN3</accession>